<name>A0A2P4R9T5_9LACO</name>
<sequence>MNDFDMYKITLETISEQNPKDFQELLDDCQHYQIIKDYIASDEPNQFLIQNMENTLISLINDGLVSGIISPLKYVTLIKLNGLTILGCQYLKKLQEQDIQQQIKNSFKNSGHIMSTKALTQALAELIF</sequence>
<dbReference type="AlphaFoldDB" id="A0A2P4R9T5"/>
<protein>
    <recommendedName>
        <fullName evidence="2">DUF2513 domain-containing protein</fullName>
    </recommendedName>
</protein>
<proteinExistence type="predicted"/>
<reference evidence="1" key="1">
    <citation type="submission" date="2018-01" db="EMBL/GenBank/DDBJ databases">
        <title>Genome sequnecing of Lactobacillus formosensis KACC 18721.</title>
        <authorList>
            <person name="Kim S.-J."/>
            <person name="Heo J."/>
        </authorList>
    </citation>
    <scope>NUCLEOTIDE SEQUENCE</scope>
    <source>
        <strain evidence="1">KACC 18721</strain>
    </source>
</reference>
<organism evidence="1">
    <name type="scientific">Companilactobacillus formosensis</name>
    <dbReference type="NCBI Taxonomy" id="1617889"/>
    <lineage>
        <taxon>Bacteria</taxon>
        <taxon>Bacillati</taxon>
        <taxon>Bacillota</taxon>
        <taxon>Bacilli</taxon>
        <taxon>Lactobacillales</taxon>
        <taxon>Lactobacillaceae</taxon>
        <taxon>Companilactobacillus</taxon>
    </lineage>
</organism>
<gene>
    <name evidence="1" type="ORF">C2R26_00305</name>
</gene>
<dbReference type="EMBL" id="PPWZ01000002">
    <property type="protein sequence ID" value="POH37974.1"/>
    <property type="molecule type" value="Genomic_DNA"/>
</dbReference>
<evidence type="ECO:0008006" key="2">
    <source>
        <dbReference type="Google" id="ProtNLM"/>
    </source>
</evidence>
<comment type="caution">
    <text evidence="1">The sequence shown here is derived from an EMBL/GenBank/DDBJ whole genome shotgun (WGS) entry which is preliminary data.</text>
</comment>
<accession>A0A2P4R9T5</accession>
<evidence type="ECO:0000313" key="1">
    <source>
        <dbReference type="EMBL" id="POH37974.1"/>
    </source>
</evidence>